<dbReference type="EMBL" id="CP024968">
    <property type="protein sequence ID" value="ATZ20811.1"/>
    <property type="molecule type" value="Genomic_DNA"/>
</dbReference>
<accession>A0A2K8P234</accession>
<evidence type="ECO:0000313" key="2">
    <source>
        <dbReference type="Proteomes" id="UP000232221"/>
    </source>
</evidence>
<sequence>MKKTKKDELTMEEKYKLFNSHKARIYFAIKKAYSKFDSIPLELEDFEFYAWEAYLDILDKYYDRNMRKSFESCLVDAVYWKAMNVCAKFVTNKYKMMNQGMRISSYIAEEYKEMINNISVENESYKEIGWTQLFEQFFAKRTDQIPKKIFTLYIYGMSFVEIAEELNMSSAKVRNIFYKVLPEIRQVVSNQVFLD</sequence>
<evidence type="ECO:0000313" key="1">
    <source>
        <dbReference type="EMBL" id="ATZ20811.1"/>
    </source>
</evidence>
<proteinExistence type="predicted"/>
<reference evidence="1 2" key="1">
    <citation type="submission" date="2017-11" db="EMBL/GenBank/DDBJ databases">
        <title>Genome sequence of Mesoplasma coleopterae BARC 779 (ATCC 49583).</title>
        <authorList>
            <person name="Lo W.-S."/>
            <person name="Kuo C.-H."/>
        </authorList>
    </citation>
    <scope>NUCLEOTIDE SEQUENCE [LARGE SCALE GENOMIC DNA]</scope>
    <source>
        <strain evidence="1 2">BARC 779</strain>
    </source>
</reference>
<keyword evidence="2" id="KW-1185">Reference proteome</keyword>
<gene>
    <name evidence="1" type="ORF">MCOLE_v1c02970</name>
</gene>
<dbReference type="OrthoDB" id="398571at2"/>
<dbReference type="Proteomes" id="UP000232221">
    <property type="component" value="Chromosome"/>
</dbReference>
<dbReference type="AlphaFoldDB" id="A0A2K8P234"/>
<dbReference type="SUPFAM" id="SSF88659">
    <property type="entry name" value="Sigma3 and sigma4 domains of RNA polymerase sigma factors"/>
    <property type="match status" value="1"/>
</dbReference>
<protein>
    <submittedName>
        <fullName evidence="1">Uncharacterized protein</fullName>
    </submittedName>
</protein>
<organism evidence="1 2">
    <name type="scientific">Mesoplasma coleopterae</name>
    <dbReference type="NCBI Taxonomy" id="324078"/>
    <lineage>
        <taxon>Bacteria</taxon>
        <taxon>Bacillati</taxon>
        <taxon>Mycoplasmatota</taxon>
        <taxon>Mollicutes</taxon>
        <taxon>Entomoplasmatales</taxon>
        <taxon>Entomoplasmataceae</taxon>
        <taxon>Mesoplasma</taxon>
    </lineage>
</organism>
<name>A0A2K8P234_9MOLU</name>
<dbReference type="InterPro" id="IPR013324">
    <property type="entry name" value="RNA_pol_sigma_r3/r4-like"/>
</dbReference>
<dbReference type="KEGG" id="mcol:MCOLE_v1c02970"/>
<dbReference type="RefSeq" id="WP_100670847.1">
    <property type="nucleotide sequence ID" value="NZ_CP022510.1"/>
</dbReference>